<feature type="active site" evidence="3">
    <location>
        <position position="134"/>
    </location>
</feature>
<dbReference type="AlphaFoldDB" id="A0A928KRI3"/>
<dbReference type="EMBL" id="SVNY01000002">
    <property type="protein sequence ID" value="MBE6832879.1"/>
    <property type="molecule type" value="Genomic_DNA"/>
</dbReference>
<comment type="catalytic activity">
    <reaction evidence="1 4">
        <text>a uridine in RNA = a pseudouridine in RNA</text>
        <dbReference type="Rhea" id="RHEA:48348"/>
        <dbReference type="Rhea" id="RHEA-COMP:12068"/>
        <dbReference type="Rhea" id="RHEA-COMP:12069"/>
        <dbReference type="ChEBI" id="CHEBI:65314"/>
        <dbReference type="ChEBI" id="CHEBI:65315"/>
    </reaction>
</comment>
<dbReference type="CDD" id="cd02869">
    <property type="entry name" value="PseudoU_synth_RluA_like"/>
    <property type="match status" value="1"/>
</dbReference>
<dbReference type="GO" id="GO:0003723">
    <property type="term" value="F:RNA binding"/>
    <property type="evidence" value="ECO:0007669"/>
    <property type="project" value="InterPro"/>
</dbReference>
<dbReference type="InterPro" id="IPR050188">
    <property type="entry name" value="RluA_PseudoU_synthase"/>
</dbReference>
<dbReference type="EC" id="5.4.99.-" evidence="4"/>
<evidence type="ECO:0000313" key="7">
    <source>
        <dbReference type="Proteomes" id="UP000754750"/>
    </source>
</evidence>
<feature type="domain" description="Pseudouridine synthase RsuA/RluA-like" evidence="5">
    <location>
        <begin position="87"/>
        <end position="232"/>
    </location>
</feature>
<dbReference type="InterPro" id="IPR006225">
    <property type="entry name" value="PsdUridine_synth_RluC/D"/>
</dbReference>
<dbReference type="GO" id="GO:0009982">
    <property type="term" value="F:pseudouridine synthase activity"/>
    <property type="evidence" value="ECO:0007669"/>
    <property type="project" value="InterPro"/>
</dbReference>
<gene>
    <name evidence="6" type="ORF">E7512_04735</name>
</gene>
<dbReference type="Gene3D" id="3.30.2350.10">
    <property type="entry name" value="Pseudouridine synthase"/>
    <property type="match status" value="1"/>
</dbReference>
<organism evidence="6 7">
    <name type="scientific">Faecalispora sporosphaeroides</name>
    <dbReference type="NCBI Taxonomy" id="1549"/>
    <lineage>
        <taxon>Bacteria</taxon>
        <taxon>Bacillati</taxon>
        <taxon>Bacillota</taxon>
        <taxon>Clostridia</taxon>
        <taxon>Eubacteriales</taxon>
        <taxon>Oscillospiraceae</taxon>
        <taxon>Faecalispora</taxon>
    </lineage>
</organism>
<dbReference type="InterPro" id="IPR006145">
    <property type="entry name" value="PsdUridine_synth_RsuA/RluA"/>
</dbReference>
<evidence type="ECO:0000259" key="5">
    <source>
        <dbReference type="Pfam" id="PF00849"/>
    </source>
</evidence>
<dbReference type="PANTHER" id="PTHR21600">
    <property type="entry name" value="MITOCHONDRIAL RNA PSEUDOURIDINE SYNTHASE"/>
    <property type="match status" value="1"/>
</dbReference>
<dbReference type="InterPro" id="IPR020103">
    <property type="entry name" value="PsdUridine_synth_cat_dom_sf"/>
</dbReference>
<evidence type="ECO:0000256" key="2">
    <source>
        <dbReference type="ARBA" id="ARBA00010876"/>
    </source>
</evidence>
<accession>A0A928KRI3</accession>
<comment type="similarity">
    <text evidence="2 4">Belongs to the pseudouridine synthase RluA family.</text>
</comment>
<dbReference type="GO" id="GO:0000455">
    <property type="term" value="P:enzyme-directed rRNA pseudouridine synthesis"/>
    <property type="evidence" value="ECO:0007669"/>
    <property type="project" value="TreeGrafter"/>
</dbReference>
<dbReference type="PROSITE" id="PS01129">
    <property type="entry name" value="PSI_RLU"/>
    <property type="match status" value="1"/>
</dbReference>
<protein>
    <recommendedName>
        <fullName evidence="4">Pseudouridine synthase</fullName>
        <ecNumber evidence="4">5.4.99.-</ecNumber>
    </recommendedName>
</protein>
<name>A0A928KRI3_9FIRM</name>
<keyword evidence="4" id="KW-0413">Isomerase</keyword>
<dbReference type="Proteomes" id="UP000754750">
    <property type="component" value="Unassembled WGS sequence"/>
</dbReference>
<evidence type="ECO:0000256" key="4">
    <source>
        <dbReference type="RuleBase" id="RU362028"/>
    </source>
</evidence>
<comment type="caution">
    <text evidence="6">The sequence shown here is derived from an EMBL/GenBank/DDBJ whole genome shotgun (WGS) entry which is preliminary data.</text>
</comment>
<dbReference type="GO" id="GO:0140098">
    <property type="term" value="F:catalytic activity, acting on RNA"/>
    <property type="evidence" value="ECO:0007669"/>
    <property type="project" value="UniProtKB-ARBA"/>
</dbReference>
<dbReference type="Pfam" id="PF00849">
    <property type="entry name" value="PseudoU_synth_2"/>
    <property type="match status" value="1"/>
</dbReference>
<dbReference type="SUPFAM" id="SSF55120">
    <property type="entry name" value="Pseudouridine synthase"/>
    <property type="match status" value="1"/>
</dbReference>
<dbReference type="RefSeq" id="WP_326840085.1">
    <property type="nucleotide sequence ID" value="NZ_SVNY01000002.1"/>
</dbReference>
<evidence type="ECO:0000256" key="1">
    <source>
        <dbReference type="ARBA" id="ARBA00000073"/>
    </source>
</evidence>
<comment type="function">
    <text evidence="4">Responsible for synthesis of pseudouridine from uracil.</text>
</comment>
<dbReference type="PANTHER" id="PTHR21600:SF35">
    <property type="entry name" value="PSEUDOURIDINE SYNTHASE"/>
    <property type="match status" value="1"/>
</dbReference>
<evidence type="ECO:0000313" key="6">
    <source>
        <dbReference type="EMBL" id="MBE6832879.1"/>
    </source>
</evidence>
<reference evidence="6" key="1">
    <citation type="submission" date="2019-04" db="EMBL/GenBank/DDBJ databases">
        <title>Evolution of Biomass-Degrading Anaerobic Consortia Revealed by Metagenomics.</title>
        <authorList>
            <person name="Peng X."/>
        </authorList>
    </citation>
    <scope>NUCLEOTIDE SEQUENCE</scope>
    <source>
        <strain evidence="6">SIG551</strain>
    </source>
</reference>
<evidence type="ECO:0000256" key="3">
    <source>
        <dbReference type="PIRSR" id="PIRSR606225-1"/>
    </source>
</evidence>
<sequence>MRTLTFTVPAEYEGCRLKGFLRGYCNVSARLLVKLKRVPNGLCVNGTHAAVVSLLRAGDNVCLNLPQDEETAVPSEVPISVLYEDADLLAVNKPAGMAMYPVPGSDSGTLSNAAAFHWRGAGESCRFRPVYRLDKNTSGIVIIAKNSYIAAALSHNIQKEYIAVCEGILLGEGTIDSPIALAPGSKIQRMVSPCGEAAVTHWQSVCSKNDLTFLKIHLETGRTHQIRVHLSSIFHPLSGDDLYGGHLDKIGRQALHCHSARLIHPVTKEPLFLQAPLPEDFVLLLRELNVVIA</sequence>
<dbReference type="NCBIfam" id="TIGR00005">
    <property type="entry name" value="rluA_subfam"/>
    <property type="match status" value="1"/>
</dbReference>
<proteinExistence type="inferred from homology"/>
<dbReference type="InterPro" id="IPR006224">
    <property type="entry name" value="PsdUridine_synth_RluA-like_CS"/>
</dbReference>